<gene>
    <name evidence="2" type="ORF">ACFQMJ_07015</name>
</gene>
<dbReference type="Proteomes" id="UP001596378">
    <property type="component" value="Unassembled WGS sequence"/>
</dbReference>
<dbReference type="SUPFAM" id="SSF69304">
    <property type="entry name" value="Tricorn protease N-terminal domain"/>
    <property type="match status" value="1"/>
</dbReference>
<proteinExistence type="predicted"/>
<comment type="caution">
    <text evidence="2">The sequence shown here is derived from an EMBL/GenBank/DDBJ whole genome shotgun (WGS) entry which is preliminary data.</text>
</comment>
<protein>
    <recommendedName>
        <fullName evidence="4">DUF5050 domain-containing protein</fullName>
    </recommendedName>
</protein>
<keyword evidence="1" id="KW-0812">Transmembrane</keyword>
<evidence type="ECO:0008006" key="4">
    <source>
        <dbReference type="Google" id="ProtNLM"/>
    </source>
</evidence>
<keyword evidence="1" id="KW-0472">Membrane</keyword>
<sequence>MKQLKKYAWLTTIFILVIVVSIMLTYGQEREANPEHEGLSESLQSRTTSIVDGVDPTNNIETPEPQQGNMLGTLPINIGHYTSTFVRQGNELYYLVPRDYVRKDTIGDSMIENNNYAVLGGSSPSKAYINVVGDWVYYVGLDKIKSKITSDCCDNYFKYDLLRASTDGSKVETVVEELYSNVFNGEYNSNAAKYPFIVIGDSVYYTRQEPKSEELSAKLFTGHYYSVQKFNLSSRENSFVTEGRIYGANEYQLLIEYADNMYLLYNLDDGQKLMGINDFINRLESTSQEGISRVGYLWMDSQRNHLFAEVNNDSDSGRYKEIVLIDIETGDTSNILTYQSSIGLRLGDEVRAHAISEDWIYYIDAELQGMFKKNIVTQEQVKLSDEYMIHKWESNSDLFEVPGDGWIYYSKDHQIYRLKDDGSIQEFIDGNVFGYIDF</sequence>
<feature type="transmembrane region" description="Helical" evidence="1">
    <location>
        <begin position="7"/>
        <end position="26"/>
    </location>
</feature>
<keyword evidence="3" id="KW-1185">Reference proteome</keyword>
<keyword evidence="1" id="KW-1133">Transmembrane helix</keyword>
<name>A0ABW2F4X9_9BACL</name>
<accession>A0ABW2F4X9</accession>
<dbReference type="RefSeq" id="WP_378045476.1">
    <property type="nucleotide sequence ID" value="NZ_JBHMDN010000007.1"/>
</dbReference>
<reference evidence="3" key="1">
    <citation type="journal article" date="2019" name="Int. J. Syst. Evol. Microbiol.">
        <title>The Global Catalogue of Microorganisms (GCM) 10K type strain sequencing project: providing services to taxonomists for standard genome sequencing and annotation.</title>
        <authorList>
            <consortium name="The Broad Institute Genomics Platform"/>
            <consortium name="The Broad Institute Genome Sequencing Center for Infectious Disease"/>
            <person name="Wu L."/>
            <person name="Ma J."/>
        </authorList>
    </citation>
    <scope>NUCLEOTIDE SEQUENCE [LARGE SCALE GENOMIC DNA]</scope>
    <source>
        <strain evidence="3">KCTC 12907</strain>
    </source>
</reference>
<evidence type="ECO:0000313" key="2">
    <source>
        <dbReference type="EMBL" id="MFC7148280.1"/>
    </source>
</evidence>
<dbReference type="EMBL" id="JBHTAI010000004">
    <property type="protein sequence ID" value="MFC7148280.1"/>
    <property type="molecule type" value="Genomic_DNA"/>
</dbReference>
<evidence type="ECO:0000313" key="3">
    <source>
        <dbReference type="Proteomes" id="UP001596378"/>
    </source>
</evidence>
<evidence type="ECO:0000256" key="1">
    <source>
        <dbReference type="SAM" id="Phobius"/>
    </source>
</evidence>
<organism evidence="2 3">
    <name type="scientific">Cohnella cellulosilytica</name>
    <dbReference type="NCBI Taxonomy" id="986710"/>
    <lineage>
        <taxon>Bacteria</taxon>
        <taxon>Bacillati</taxon>
        <taxon>Bacillota</taxon>
        <taxon>Bacilli</taxon>
        <taxon>Bacillales</taxon>
        <taxon>Paenibacillaceae</taxon>
        <taxon>Cohnella</taxon>
    </lineage>
</organism>